<comment type="subcellular location">
    <subcellularLocation>
        <location evidence="1">Cell membrane</location>
        <topology evidence="1">Multi-pass membrane protein</topology>
    </subcellularLocation>
</comment>
<keyword evidence="3 6" id="KW-0812">Transmembrane</keyword>
<name>A0A0X8JP10_9BACT</name>
<dbReference type="GO" id="GO:0005886">
    <property type="term" value="C:plasma membrane"/>
    <property type="evidence" value="ECO:0007669"/>
    <property type="project" value="UniProtKB-SubCell"/>
</dbReference>
<dbReference type="PANTHER" id="PTHR47089:SF1">
    <property type="entry name" value="GUANOSINE ABC TRANSPORTER PERMEASE PROTEIN NUPP"/>
    <property type="match status" value="1"/>
</dbReference>
<accession>A0A0X8JP10</accession>
<dbReference type="OrthoDB" id="9809785at2"/>
<keyword evidence="4 6" id="KW-1133">Transmembrane helix</keyword>
<protein>
    <submittedName>
        <fullName evidence="7">Branched-chain amino acid ABC transporter permease</fullName>
    </submittedName>
</protein>
<keyword evidence="5 6" id="KW-0472">Membrane</keyword>
<dbReference type="Proteomes" id="UP000063964">
    <property type="component" value="Chromosome"/>
</dbReference>
<feature type="transmembrane region" description="Helical" evidence="6">
    <location>
        <begin position="282"/>
        <end position="308"/>
    </location>
</feature>
<feature type="transmembrane region" description="Helical" evidence="6">
    <location>
        <begin position="200"/>
        <end position="219"/>
    </location>
</feature>
<evidence type="ECO:0000256" key="3">
    <source>
        <dbReference type="ARBA" id="ARBA00022692"/>
    </source>
</evidence>
<evidence type="ECO:0000256" key="1">
    <source>
        <dbReference type="ARBA" id="ARBA00004651"/>
    </source>
</evidence>
<dbReference type="Pfam" id="PF02653">
    <property type="entry name" value="BPD_transp_2"/>
    <property type="match status" value="1"/>
</dbReference>
<reference evidence="8" key="1">
    <citation type="submission" date="2016-02" db="EMBL/GenBank/DDBJ databases">
        <authorList>
            <person name="Holder M.E."/>
            <person name="Ajami N.J."/>
            <person name="Petrosino J.F."/>
        </authorList>
    </citation>
    <scope>NUCLEOTIDE SEQUENCE [LARGE SCALE GENOMIC DNA]</scope>
    <source>
        <strain evidence="8">DSM 12838</strain>
    </source>
</reference>
<keyword evidence="8" id="KW-1185">Reference proteome</keyword>
<feature type="transmembrane region" description="Helical" evidence="6">
    <location>
        <begin position="148"/>
        <end position="167"/>
    </location>
</feature>
<sequence>MPVFRVIKRQEPLGWGSCFVFFLALFLALTASGALLAMQGKPALDGLWLLAESAFGSRHALEDCLIKAVPIFLCSVGVGLTFRLQIWNIGAEGQFALGAVGATWAALTFPGWPWYLLLPFMLFCASLAGALWAAVPAVLRLSLRANEIIVSLMLNYVGILMLEYLVYGPWKDPGSFGFPMTSEFAAGAVVGRIPGTRLNWGLALCLLAGAGMSVFLRYTRLGYELRACGENARAARYARMPYAFLVMLVMTVSGALAGWAGFLESSAILGRLQPTIMSGYGYTAIVVAWLAHLNPFYIAVASFLLAGLRVGMESLQLDMQVPAAFGGIMEGLVLLAVLAGGFFSRYRLRRRP</sequence>
<dbReference type="EMBL" id="CP014230">
    <property type="protein sequence ID" value="AMD91918.1"/>
    <property type="molecule type" value="Genomic_DNA"/>
</dbReference>
<dbReference type="InterPro" id="IPR001851">
    <property type="entry name" value="ABC_transp_permease"/>
</dbReference>
<evidence type="ECO:0000256" key="4">
    <source>
        <dbReference type="ARBA" id="ARBA00022989"/>
    </source>
</evidence>
<feature type="transmembrane region" description="Helical" evidence="6">
    <location>
        <begin position="120"/>
        <end position="141"/>
    </location>
</feature>
<dbReference type="STRING" id="888061.AXF15_01475"/>
<feature type="transmembrane region" description="Helical" evidence="6">
    <location>
        <begin position="240"/>
        <end position="262"/>
    </location>
</feature>
<dbReference type="GO" id="GO:0022857">
    <property type="term" value="F:transmembrane transporter activity"/>
    <property type="evidence" value="ECO:0007669"/>
    <property type="project" value="InterPro"/>
</dbReference>
<organism evidence="7 8">
    <name type="scientific">Desulfomicrobium orale DSM 12838</name>
    <dbReference type="NCBI Taxonomy" id="888061"/>
    <lineage>
        <taxon>Bacteria</taxon>
        <taxon>Pseudomonadati</taxon>
        <taxon>Thermodesulfobacteriota</taxon>
        <taxon>Desulfovibrionia</taxon>
        <taxon>Desulfovibrionales</taxon>
        <taxon>Desulfomicrobiaceae</taxon>
        <taxon>Desulfomicrobium</taxon>
    </lineage>
</organism>
<evidence type="ECO:0000256" key="2">
    <source>
        <dbReference type="ARBA" id="ARBA00022475"/>
    </source>
</evidence>
<dbReference type="PANTHER" id="PTHR47089">
    <property type="entry name" value="ABC TRANSPORTER, PERMEASE PROTEIN"/>
    <property type="match status" value="1"/>
</dbReference>
<gene>
    <name evidence="7" type="ORF">AXF15_01475</name>
</gene>
<proteinExistence type="predicted"/>
<dbReference type="KEGG" id="doa:AXF15_01475"/>
<feature type="transmembrane region" description="Helical" evidence="6">
    <location>
        <begin position="12"/>
        <end position="38"/>
    </location>
</feature>
<evidence type="ECO:0000256" key="6">
    <source>
        <dbReference type="SAM" id="Phobius"/>
    </source>
</evidence>
<dbReference type="CDD" id="cd06580">
    <property type="entry name" value="TM_PBP1_transp_TpRbsC_like"/>
    <property type="match status" value="1"/>
</dbReference>
<dbReference type="AlphaFoldDB" id="A0A0X8JP10"/>
<feature type="transmembrane region" description="Helical" evidence="6">
    <location>
        <begin position="320"/>
        <end position="343"/>
    </location>
</feature>
<dbReference type="RefSeq" id="WP_066602345.1">
    <property type="nucleotide sequence ID" value="NZ_CP014230.1"/>
</dbReference>
<evidence type="ECO:0000313" key="7">
    <source>
        <dbReference type="EMBL" id="AMD91918.1"/>
    </source>
</evidence>
<evidence type="ECO:0000313" key="8">
    <source>
        <dbReference type="Proteomes" id="UP000063964"/>
    </source>
</evidence>
<evidence type="ECO:0000256" key="5">
    <source>
        <dbReference type="ARBA" id="ARBA00023136"/>
    </source>
</evidence>
<keyword evidence="2" id="KW-1003">Cell membrane</keyword>